<evidence type="ECO:0000313" key="4">
    <source>
        <dbReference type="Proteomes" id="UP000315003"/>
    </source>
</evidence>
<dbReference type="NCBIfam" id="TIGR00051">
    <property type="entry name" value="YbgC/FadM family acyl-CoA thioesterase"/>
    <property type="match status" value="1"/>
</dbReference>
<name>A0A517SZA0_9BACT</name>
<sequence>MTDDRDAAKNRLANSLDALDQTNSNRNALVCYDHAFRVSYYQTDGQRRVHHSHFINFFEDARVEMLRAAGILYKDFEDAGRMLVVSQMNLEYHAAADFDDWLRVRVELTEVRKVRMTHRYTVYRDEPEDREQTKIVTGQSVIACVDATGRPRKLPPQLLSALS</sequence>
<dbReference type="PANTHER" id="PTHR31793:SF37">
    <property type="entry name" value="ACYL-COA THIOESTER HYDROLASE YBGC"/>
    <property type="match status" value="1"/>
</dbReference>
<keyword evidence="4" id="KW-1185">Reference proteome</keyword>
<evidence type="ECO:0000256" key="1">
    <source>
        <dbReference type="ARBA" id="ARBA00005953"/>
    </source>
</evidence>
<gene>
    <name evidence="3" type="primary">ybgC_1</name>
    <name evidence="3" type="ORF">SV7mr_40020</name>
</gene>
<dbReference type="PIRSF" id="PIRSF003230">
    <property type="entry name" value="YbgC"/>
    <property type="match status" value="1"/>
</dbReference>
<dbReference type="InterPro" id="IPR006684">
    <property type="entry name" value="YbgC/YbaW"/>
</dbReference>
<dbReference type="AlphaFoldDB" id="A0A517SZA0"/>
<evidence type="ECO:0000256" key="2">
    <source>
        <dbReference type="ARBA" id="ARBA00022801"/>
    </source>
</evidence>
<dbReference type="EC" id="3.1.2.-" evidence="3"/>
<dbReference type="Pfam" id="PF13279">
    <property type="entry name" value="4HBT_2"/>
    <property type="match status" value="1"/>
</dbReference>
<dbReference type="InterPro" id="IPR050563">
    <property type="entry name" value="4-hydroxybenzoyl-CoA_TE"/>
</dbReference>
<dbReference type="RefSeq" id="WP_145275564.1">
    <property type="nucleotide sequence ID" value="NZ_CP036272.1"/>
</dbReference>
<dbReference type="PANTHER" id="PTHR31793">
    <property type="entry name" value="4-HYDROXYBENZOYL-COA THIOESTERASE FAMILY MEMBER"/>
    <property type="match status" value="1"/>
</dbReference>
<dbReference type="Proteomes" id="UP000315003">
    <property type="component" value="Chromosome"/>
</dbReference>
<evidence type="ECO:0000313" key="3">
    <source>
        <dbReference type="EMBL" id="QDT61466.1"/>
    </source>
</evidence>
<dbReference type="CDD" id="cd00586">
    <property type="entry name" value="4HBT"/>
    <property type="match status" value="1"/>
</dbReference>
<dbReference type="EMBL" id="CP036272">
    <property type="protein sequence ID" value="QDT61466.1"/>
    <property type="molecule type" value="Genomic_DNA"/>
</dbReference>
<comment type="similarity">
    <text evidence="1">Belongs to the 4-hydroxybenzoyl-CoA thioesterase family.</text>
</comment>
<dbReference type="InterPro" id="IPR029069">
    <property type="entry name" value="HotDog_dom_sf"/>
</dbReference>
<accession>A0A517SZA0</accession>
<proteinExistence type="inferred from homology"/>
<protein>
    <submittedName>
        <fullName evidence="3">Acyl-CoA thioester hydrolase YbgC</fullName>
        <ecNumber evidence="3">3.1.2.-</ecNumber>
    </submittedName>
</protein>
<dbReference type="OrthoDB" id="9800856at2"/>
<keyword evidence="2 3" id="KW-0378">Hydrolase</keyword>
<reference evidence="3 4" key="1">
    <citation type="submission" date="2019-02" db="EMBL/GenBank/DDBJ databases">
        <title>Deep-cultivation of Planctomycetes and their phenomic and genomic characterization uncovers novel biology.</title>
        <authorList>
            <person name="Wiegand S."/>
            <person name="Jogler M."/>
            <person name="Boedeker C."/>
            <person name="Pinto D."/>
            <person name="Vollmers J."/>
            <person name="Rivas-Marin E."/>
            <person name="Kohn T."/>
            <person name="Peeters S.H."/>
            <person name="Heuer A."/>
            <person name="Rast P."/>
            <person name="Oberbeckmann S."/>
            <person name="Bunk B."/>
            <person name="Jeske O."/>
            <person name="Meyerdierks A."/>
            <person name="Storesund J.E."/>
            <person name="Kallscheuer N."/>
            <person name="Luecker S."/>
            <person name="Lage O.M."/>
            <person name="Pohl T."/>
            <person name="Merkel B.J."/>
            <person name="Hornburger P."/>
            <person name="Mueller R.-W."/>
            <person name="Bruemmer F."/>
            <person name="Labrenz M."/>
            <person name="Spormann A.M."/>
            <person name="Op den Camp H."/>
            <person name="Overmann J."/>
            <person name="Amann R."/>
            <person name="Jetten M.S.M."/>
            <person name="Mascher T."/>
            <person name="Medema M.H."/>
            <person name="Devos D.P."/>
            <person name="Kaster A.-K."/>
            <person name="Ovreas L."/>
            <person name="Rohde M."/>
            <person name="Galperin M.Y."/>
            <person name="Jogler C."/>
        </authorList>
    </citation>
    <scope>NUCLEOTIDE SEQUENCE [LARGE SCALE GENOMIC DNA]</scope>
    <source>
        <strain evidence="3 4">SV_7m_r</strain>
    </source>
</reference>
<organism evidence="3 4">
    <name type="scientific">Stieleria bergensis</name>
    <dbReference type="NCBI Taxonomy" id="2528025"/>
    <lineage>
        <taxon>Bacteria</taxon>
        <taxon>Pseudomonadati</taxon>
        <taxon>Planctomycetota</taxon>
        <taxon>Planctomycetia</taxon>
        <taxon>Pirellulales</taxon>
        <taxon>Pirellulaceae</taxon>
        <taxon>Stieleria</taxon>
    </lineage>
</organism>
<dbReference type="Gene3D" id="3.10.129.10">
    <property type="entry name" value="Hotdog Thioesterase"/>
    <property type="match status" value="1"/>
</dbReference>
<dbReference type="SUPFAM" id="SSF54637">
    <property type="entry name" value="Thioesterase/thiol ester dehydrase-isomerase"/>
    <property type="match status" value="1"/>
</dbReference>
<dbReference type="GO" id="GO:0047617">
    <property type="term" value="F:fatty acyl-CoA hydrolase activity"/>
    <property type="evidence" value="ECO:0007669"/>
    <property type="project" value="TreeGrafter"/>
</dbReference>